<keyword evidence="2 7" id="KW-0055">Arginine biosynthesis</keyword>
<evidence type="ECO:0000256" key="4">
    <source>
        <dbReference type="ARBA" id="ARBA00022857"/>
    </source>
</evidence>
<comment type="similarity">
    <text evidence="7">Belongs to the NAGSA dehydrogenase family. Type 1 subfamily.</text>
</comment>
<dbReference type="InterPro" id="IPR036291">
    <property type="entry name" value="NAD(P)-bd_dom_sf"/>
</dbReference>
<accession>A0A4P5PK19</accession>
<feature type="domain" description="Semialdehyde dehydrogenase NAD-binding" evidence="9">
    <location>
        <begin position="2"/>
        <end position="142"/>
    </location>
</feature>
<dbReference type="SUPFAM" id="SSF51735">
    <property type="entry name" value="NAD(P)-binding Rossmann-fold domains"/>
    <property type="match status" value="1"/>
</dbReference>
<reference evidence="11" key="1">
    <citation type="submission" date="2019-02" db="EMBL/GenBank/DDBJ databases">
        <title>Draft genome sequence of Enterococcus sp. Gos25-1.</title>
        <authorList>
            <person name="Tanaka N."/>
            <person name="Shiwa Y."/>
            <person name="Fujita N."/>
        </authorList>
    </citation>
    <scope>NUCLEOTIDE SEQUENCE [LARGE SCALE GENOMIC DNA]</scope>
    <source>
        <strain evidence="11">Gos25-1</strain>
    </source>
</reference>
<dbReference type="GO" id="GO:0051287">
    <property type="term" value="F:NAD binding"/>
    <property type="evidence" value="ECO:0007669"/>
    <property type="project" value="InterPro"/>
</dbReference>
<evidence type="ECO:0000256" key="8">
    <source>
        <dbReference type="PROSITE-ProRule" id="PRU10010"/>
    </source>
</evidence>
<dbReference type="GO" id="GO:0003942">
    <property type="term" value="F:N-acetyl-gamma-glutamyl-phosphate reductase activity"/>
    <property type="evidence" value="ECO:0007669"/>
    <property type="project" value="UniProtKB-UniRule"/>
</dbReference>
<keyword evidence="11" id="KW-1185">Reference proteome</keyword>
<dbReference type="InterPro" id="IPR023013">
    <property type="entry name" value="AGPR_AS"/>
</dbReference>
<evidence type="ECO:0000313" key="11">
    <source>
        <dbReference type="Proteomes" id="UP000290567"/>
    </source>
</evidence>
<evidence type="ECO:0000256" key="7">
    <source>
        <dbReference type="HAMAP-Rule" id="MF_00150"/>
    </source>
</evidence>
<dbReference type="InterPro" id="IPR000706">
    <property type="entry name" value="AGPR_type-1"/>
</dbReference>
<comment type="caution">
    <text evidence="10">The sequence shown here is derived from an EMBL/GenBank/DDBJ whole genome shotgun (WGS) entry which is preliminary data.</text>
</comment>
<dbReference type="SMART" id="SM00859">
    <property type="entry name" value="Semialdhyde_dh"/>
    <property type="match status" value="1"/>
</dbReference>
<dbReference type="GO" id="GO:0005737">
    <property type="term" value="C:cytoplasm"/>
    <property type="evidence" value="ECO:0007669"/>
    <property type="project" value="UniProtKB-SubCell"/>
</dbReference>
<dbReference type="FunFam" id="3.30.360.10:FF:000014">
    <property type="entry name" value="N-acetyl-gamma-glutamyl-phosphate reductase"/>
    <property type="match status" value="1"/>
</dbReference>
<dbReference type="HAMAP" id="MF_00150">
    <property type="entry name" value="ArgC_type1"/>
    <property type="match status" value="1"/>
</dbReference>
<protein>
    <recommendedName>
        <fullName evidence="7">N-acetyl-gamma-glutamyl-phosphate reductase</fullName>
        <shortName evidence="7">AGPR</shortName>
        <ecNumber evidence="7">1.2.1.38</ecNumber>
    </recommendedName>
    <alternativeName>
        <fullName evidence="7">N-acetyl-glutamate semialdehyde dehydrogenase</fullName>
        <shortName evidence="7">NAGSA dehydrogenase</shortName>
    </alternativeName>
</protein>
<sequence length="343" mass="37761">MKVSIIGVTGYSGLELLRLLNNHPAVEIVSIHSHSQNGEAIDRRFPHLKQLIKLPLEEVNPEKIMAQADLVFFAAPSGVAKEQALPFIEKQFPVIDLSGDYRLKNPAHYEKWYGKTSAPISALHLATYGLADFDLPKDIKLIANPGCYATAAILSVAPLVRQKLIEKDSIIFDGKSGLSGAGKKLSEAAHYTEVNDNMSVYKLNQHQHIPEIIQQLQQWDKEIPAIQFSTALIPVTRGILMTTYCKAKTGVTSMDICEAFEAEYGSKPFIRLQEDQQFPCIKQVVGSNYCDIGTAYNKATQTITVVSVIDNLVKGAAGQAIQNLNLLMNLPETTGLELVPVYP</sequence>
<dbReference type="PANTHER" id="PTHR32338">
    <property type="entry name" value="N-ACETYL-GAMMA-GLUTAMYL-PHOSPHATE REDUCTASE, CHLOROPLASTIC-RELATED-RELATED"/>
    <property type="match status" value="1"/>
</dbReference>
<dbReference type="OrthoDB" id="9801289at2"/>
<evidence type="ECO:0000256" key="6">
    <source>
        <dbReference type="ARBA" id="ARBA00050557"/>
    </source>
</evidence>
<organism evidence="10 11">
    <name type="scientific">Enterococcus florum</name>
    <dbReference type="NCBI Taxonomy" id="2480627"/>
    <lineage>
        <taxon>Bacteria</taxon>
        <taxon>Bacillati</taxon>
        <taxon>Bacillota</taxon>
        <taxon>Bacilli</taxon>
        <taxon>Lactobacillales</taxon>
        <taxon>Enterococcaceae</taxon>
        <taxon>Enterococcus</taxon>
    </lineage>
</organism>
<keyword evidence="5 7" id="KW-0560">Oxidoreductase</keyword>
<dbReference type="EC" id="1.2.1.38" evidence="7"/>
<keyword evidence="7" id="KW-0963">Cytoplasm</keyword>
<dbReference type="Gene3D" id="3.40.50.720">
    <property type="entry name" value="NAD(P)-binding Rossmann-like Domain"/>
    <property type="match status" value="1"/>
</dbReference>
<dbReference type="PROSITE" id="PS01224">
    <property type="entry name" value="ARGC"/>
    <property type="match status" value="1"/>
</dbReference>
<evidence type="ECO:0000259" key="9">
    <source>
        <dbReference type="SMART" id="SM00859"/>
    </source>
</evidence>
<dbReference type="EMBL" id="BJCC01000012">
    <property type="protein sequence ID" value="GCF93683.1"/>
    <property type="molecule type" value="Genomic_DNA"/>
</dbReference>
<dbReference type="SUPFAM" id="SSF55347">
    <property type="entry name" value="Glyceraldehyde-3-phosphate dehydrogenase-like, C-terminal domain"/>
    <property type="match status" value="1"/>
</dbReference>
<dbReference type="GO" id="GO:0006526">
    <property type="term" value="P:L-arginine biosynthetic process"/>
    <property type="evidence" value="ECO:0007669"/>
    <property type="project" value="UniProtKB-UniRule"/>
</dbReference>
<comment type="pathway">
    <text evidence="1 7">Amino-acid biosynthesis; L-arginine biosynthesis; N(2)-acetyl-L-ornithine from L-glutamate: step 3/4.</text>
</comment>
<dbReference type="CDD" id="cd23934">
    <property type="entry name" value="AGPR_1_C"/>
    <property type="match status" value="1"/>
</dbReference>
<dbReference type="Pfam" id="PF01118">
    <property type="entry name" value="Semialdhyde_dh"/>
    <property type="match status" value="1"/>
</dbReference>
<dbReference type="GO" id="GO:0070401">
    <property type="term" value="F:NADP+ binding"/>
    <property type="evidence" value="ECO:0007669"/>
    <property type="project" value="InterPro"/>
</dbReference>
<feature type="active site" evidence="7 8">
    <location>
        <position position="147"/>
    </location>
</feature>
<evidence type="ECO:0000256" key="3">
    <source>
        <dbReference type="ARBA" id="ARBA00022605"/>
    </source>
</evidence>
<comment type="subcellular location">
    <subcellularLocation>
        <location evidence="7">Cytoplasm</location>
    </subcellularLocation>
</comment>
<comment type="function">
    <text evidence="7">Catalyzes the NADPH-dependent reduction of N-acetyl-5-glutamyl phosphate to yield N-acetyl-L-glutamate 5-semialdehyde.</text>
</comment>
<dbReference type="UniPathway" id="UPA00068">
    <property type="reaction ID" value="UER00108"/>
</dbReference>
<dbReference type="Proteomes" id="UP000290567">
    <property type="component" value="Unassembled WGS sequence"/>
</dbReference>
<comment type="catalytic activity">
    <reaction evidence="6 7">
        <text>N-acetyl-L-glutamate 5-semialdehyde + phosphate + NADP(+) = N-acetyl-L-glutamyl 5-phosphate + NADPH + H(+)</text>
        <dbReference type="Rhea" id="RHEA:21588"/>
        <dbReference type="ChEBI" id="CHEBI:15378"/>
        <dbReference type="ChEBI" id="CHEBI:29123"/>
        <dbReference type="ChEBI" id="CHEBI:43474"/>
        <dbReference type="ChEBI" id="CHEBI:57783"/>
        <dbReference type="ChEBI" id="CHEBI:57936"/>
        <dbReference type="ChEBI" id="CHEBI:58349"/>
        <dbReference type="EC" id="1.2.1.38"/>
    </reaction>
</comment>
<dbReference type="Pfam" id="PF22698">
    <property type="entry name" value="Semialdhyde_dhC_1"/>
    <property type="match status" value="1"/>
</dbReference>
<name>A0A4P5PK19_9ENTE</name>
<dbReference type="Gene3D" id="3.30.360.10">
    <property type="entry name" value="Dihydrodipicolinate Reductase, domain 2"/>
    <property type="match status" value="1"/>
</dbReference>
<dbReference type="RefSeq" id="WP_146622138.1">
    <property type="nucleotide sequence ID" value="NZ_BJCC01000012.1"/>
</dbReference>
<proteinExistence type="inferred from homology"/>
<dbReference type="AlphaFoldDB" id="A0A4P5PK19"/>
<dbReference type="PANTHER" id="PTHR32338:SF10">
    <property type="entry name" value="N-ACETYL-GAMMA-GLUTAMYL-PHOSPHATE REDUCTASE, CHLOROPLASTIC-RELATED"/>
    <property type="match status" value="1"/>
</dbReference>
<evidence type="ECO:0000313" key="10">
    <source>
        <dbReference type="EMBL" id="GCF93683.1"/>
    </source>
</evidence>
<dbReference type="InterPro" id="IPR050085">
    <property type="entry name" value="AGPR"/>
</dbReference>
<dbReference type="CDD" id="cd17895">
    <property type="entry name" value="AGPR_1_N"/>
    <property type="match status" value="1"/>
</dbReference>
<keyword evidence="3 7" id="KW-0028">Amino-acid biosynthesis</keyword>
<evidence type="ECO:0000256" key="5">
    <source>
        <dbReference type="ARBA" id="ARBA00023002"/>
    </source>
</evidence>
<gene>
    <name evidence="7 10" type="primary">argC</name>
    <name evidence="10" type="ORF">NRIC_15740</name>
</gene>
<dbReference type="NCBIfam" id="TIGR01850">
    <property type="entry name" value="argC"/>
    <property type="match status" value="1"/>
</dbReference>
<dbReference type="InterPro" id="IPR000534">
    <property type="entry name" value="Semialdehyde_DH_NAD-bd"/>
</dbReference>
<keyword evidence="4 7" id="KW-0521">NADP</keyword>
<dbReference type="InterPro" id="IPR058924">
    <property type="entry name" value="AGPR_dimerisation_dom"/>
</dbReference>
<evidence type="ECO:0000256" key="2">
    <source>
        <dbReference type="ARBA" id="ARBA00022571"/>
    </source>
</evidence>
<evidence type="ECO:0000256" key="1">
    <source>
        <dbReference type="ARBA" id="ARBA00004862"/>
    </source>
</evidence>